<feature type="signal peptide" evidence="2">
    <location>
        <begin position="1"/>
        <end position="29"/>
    </location>
</feature>
<proteinExistence type="predicted"/>
<dbReference type="PROSITE" id="PS51257">
    <property type="entry name" value="PROKAR_LIPOPROTEIN"/>
    <property type="match status" value="1"/>
</dbReference>
<dbReference type="Proteomes" id="UP001596174">
    <property type="component" value="Unassembled WGS sequence"/>
</dbReference>
<evidence type="ECO:0000313" key="4">
    <source>
        <dbReference type="EMBL" id="MFC5906532.1"/>
    </source>
</evidence>
<dbReference type="SMART" id="SM00564">
    <property type="entry name" value="PQQ"/>
    <property type="match status" value="2"/>
</dbReference>
<evidence type="ECO:0000256" key="1">
    <source>
        <dbReference type="SAM" id="MobiDB-lite"/>
    </source>
</evidence>
<dbReference type="InterPro" id="IPR002372">
    <property type="entry name" value="PQQ_rpt_dom"/>
</dbReference>
<feature type="region of interest" description="Disordered" evidence="1">
    <location>
        <begin position="25"/>
        <end position="58"/>
    </location>
</feature>
<dbReference type="RefSeq" id="WP_380580034.1">
    <property type="nucleotide sequence ID" value="NZ_JBHSQJ010000013.1"/>
</dbReference>
<sequence length="463" mass="46872">MAARRTVLAGAAAALLALSVAACTTSAPAPGPTPPQPPLTVSSGTPYTPRGSDWPQYHRDAARSGLVPGVPAPTRLRSAWTAPLDGAVYAQPLLLHGVIVAATENDSLYGLSLSTGRVLWRQHVGEPATRASLPCGDIDPLGITGTPVLDPSTGLVFAVAELASRTHELVGVDPATGTVRVRRAVEPPRGRPAASQQRGALAVLDGRVLVPFGGLFGDCGDYVGGVVSVPATGSGPVRAYAVPTAREGGIWATGGPVVADGGTILVSVGNGAATGGYDGSDSVLALTPQLTRRDWFAPPEWAADNRDDLDLGSMTPALVGADRVLIVGKRGTAYALDRHQLGQVGGQLAQATLCGAYGTAAVQGRSVYVPCSHALARVDMDPDGTLHPRWQAGFGATGSPVVGGGAVWAVDYATGVLRALDPATGRVLAQASTGPVPHFVSPVLTGSRVLVGTSTGVTAFDGG</sequence>
<dbReference type="Pfam" id="PF13360">
    <property type="entry name" value="PQQ_2"/>
    <property type="match status" value="1"/>
</dbReference>
<organism evidence="4 5">
    <name type="scientific">Streptacidiphilus monticola</name>
    <dbReference type="NCBI Taxonomy" id="2161674"/>
    <lineage>
        <taxon>Bacteria</taxon>
        <taxon>Bacillati</taxon>
        <taxon>Actinomycetota</taxon>
        <taxon>Actinomycetes</taxon>
        <taxon>Kitasatosporales</taxon>
        <taxon>Streptomycetaceae</taxon>
        <taxon>Streptacidiphilus</taxon>
    </lineage>
</organism>
<dbReference type="PANTHER" id="PTHR34512:SF30">
    <property type="entry name" value="OUTER MEMBRANE PROTEIN ASSEMBLY FACTOR BAMB"/>
    <property type="match status" value="1"/>
</dbReference>
<evidence type="ECO:0000256" key="2">
    <source>
        <dbReference type="SAM" id="SignalP"/>
    </source>
</evidence>
<comment type="caution">
    <text evidence="4">The sequence shown here is derived from an EMBL/GenBank/DDBJ whole genome shotgun (WGS) entry which is preliminary data.</text>
</comment>
<accession>A0ABW1FZ59</accession>
<dbReference type="SUPFAM" id="SSF50998">
    <property type="entry name" value="Quinoprotein alcohol dehydrogenase-like"/>
    <property type="match status" value="2"/>
</dbReference>
<dbReference type="PANTHER" id="PTHR34512">
    <property type="entry name" value="CELL SURFACE PROTEIN"/>
    <property type="match status" value="1"/>
</dbReference>
<evidence type="ECO:0000313" key="5">
    <source>
        <dbReference type="Proteomes" id="UP001596174"/>
    </source>
</evidence>
<dbReference type="InterPro" id="IPR018391">
    <property type="entry name" value="PQQ_b-propeller_rpt"/>
</dbReference>
<keyword evidence="5" id="KW-1185">Reference proteome</keyword>
<dbReference type="PROSITE" id="PS51318">
    <property type="entry name" value="TAT"/>
    <property type="match status" value="1"/>
</dbReference>
<name>A0ABW1FZ59_9ACTN</name>
<dbReference type="EMBL" id="JBHSQJ010000013">
    <property type="protein sequence ID" value="MFC5906532.1"/>
    <property type="molecule type" value="Genomic_DNA"/>
</dbReference>
<dbReference type="InterPro" id="IPR006311">
    <property type="entry name" value="TAT_signal"/>
</dbReference>
<feature type="compositionally biased region" description="Pro residues" evidence="1">
    <location>
        <begin position="29"/>
        <end position="38"/>
    </location>
</feature>
<protein>
    <submittedName>
        <fullName evidence="4">PQQ-binding-like beta-propeller repeat protein</fullName>
    </submittedName>
</protein>
<reference evidence="5" key="1">
    <citation type="journal article" date="2019" name="Int. J. Syst. Evol. Microbiol.">
        <title>The Global Catalogue of Microorganisms (GCM) 10K type strain sequencing project: providing services to taxonomists for standard genome sequencing and annotation.</title>
        <authorList>
            <consortium name="The Broad Institute Genomics Platform"/>
            <consortium name="The Broad Institute Genome Sequencing Center for Infectious Disease"/>
            <person name="Wu L."/>
            <person name="Ma J."/>
        </authorList>
    </citation>
    <scope>NUCLEOTIDE SEQUENCE [LARGE SCALE GENOMIC DNA]</scope>
    <source>
        <strain evidence="5">JCM 4816</strain>
    </source>
</reference>
<feature type="chain" id="PRO_5045771392" evidence="2">
    <location>
        <begin position="30"/>
        <end position="463"/>
    </location>
</feature>
<gene>
    <name evidence="4" type="ORF">ACFP3V_04765</name>
</gene>
<dbReference type="InterPro" id="IPR015943">
    <property type="entry name" value="WD40/YVTN_repeat-like_dom_sf"/>
</dbReference>
<keyword evidence="2" id="KW-0732">Signal</keyword>
<dbReference type="Gene3D" id="2.130.10.10">
    <property type="entry name" value="YVTN repeat-like/Quinoprotein amine dehydrogenase"/>
    <property type="match status" value="2"/>
</dbReference>
<evidence type="ECO:0000259" key="3">
    <source>
        <dbReference type="Pfam" id="PF13360"/>
    </source>
</evidence>
<dbReference type="InterPro" id="IPR011047">
    <property type="entry name" value="Quinoprotein_ADH-like_sf"/>
</dbReference>
<feature type="domain" description="Pyrrolo-quinoline quinone repeat" evidence="3">
    <location>
        <begin position="79"/>
        <end position="209"/>
    </location>
</feature>